<dbReference type="EMBL" id="SNWP01000010">
    <property type="protein sequence ID" value="TDO28143.1"/>
    <property type="molecule type" value="Genomic_DNA"/>
</dbReference>
<proteinExistence type="predicted"/>
<dbReference type="AlphaFoldDB" id="A0A4R6IZ72"/>
<dbReference type="PROSITE" id="PS51257">
    <property type="entry name" value="PROKAR_LIPOPROTEIN"/>
    <property type="match status" value="1"/>
</dbReference>
<organism evidence="1 2">
    <name type="scientific">Sediminibacterium goheungense</name>
    <dbReference type="NCBI Taxonomy" id="1086393"/>
    <lineage>
        <taxon>Bacteria</taxon>
        <taxon>Pseudomonadati</taxon>
        <taxon>Bacteroidota</taxon>
        <taxon>Chitinophagia</taxon>
        <taxon>Chitinophagales</taxon>
        <taxon>Chitinophagaceae</taxon>
        <taxon>Sediminibacterium</taxon>
    </lineage>
</organism>
<gene>
    <name evidence="1" type="ORF">BC659_0203</name>
</gene>
<name>A0A4R6IZ72_9BACT</name>
<dbReference type="OrthoDB" id="673361at2"/>
<dbReference type="RefSeq" id="WP_133472705.1">
    <property type="nucleotide sequence ID" value="NZ_SNWP01000010.1"/>
</dbReference>
<keyword evidence="2" id="KW-1185">Reference proteome</keyword>
<sequence>MRTFKPFISYFILTTLLMVLSCESTRRTHSLKTQYKQIYLDQFKLTYFRQLLKKSYNNSNAVQEIIQNDNSGFTEPILTEEDYKVIDSLTTIDNQHLVADSTDGHRRAEGAQGKRPLGFIMNKLSGKWLDSLAKQRLKLNRISTY</sequence>
<comment type="caution">
    <text evidence="1">The sequence shown here is derived from an EMBL/GenBank/DDBJ whole genome shotgun (WGS) entry which is preliminary data.</text>
</comment>
<protein>
    <submittedName>
        <fullName evidence="1">Uncharacterized protein</fullName>
    </submittedName>
</protein>
<evidence type="ECO:0000313" key="1">
    <source>
        <dbReference type="EMBL" id="TDO28143.1"/>
    </source>
</evidence>
<dbReference type="Proteomes" id="UP000295741">
    <property type="component" value="Unassembled WGS sequence"/>
</dbReference>
<accession>A0A4R6IZ72</accession>
<evidence type="ECO:0000313" key="2">
    <source>
        <dbReference type="Proteomes" id="UP000295741"/>
    </source>
</evidence>
<reference evidence="1 2" key="1">
    <citation type="submission" date="2019-03" db="EMBL/GenBank/DDBJ databases">
        <title>Genomic Encyclopedia of Archaeal and Bacterial Type Strains, Phase II (KMG-II): from individual species to whole genera.</title>
        <authorList>
            <person name="Goeker M."/>
        </authorList>
    </citation>
    <scope>NUCLEOTIDE SEQUENCE [LARGE SCALE GENOMIC DNA]</scope>
    <source>
        <strain evidence="1 2">DSM 28323</strain>
    </source>
</reference>